<protein>
    <recommendedName>
        <fullName evidence="1">F-box domain-containing protein</fullName>
    </recommendedName>
</protein>
<proteinExistence type="predicted"/>
<dbReference type="Bgee" id="FBgn0272219">
    <property type="expression patterns" value="Expressed in male reproductive system and 1 other cell type or tissue"/>
</dbReference>
<dbReference type="EMBL" id="CH675338">
    <property type="protein sequence ID" value="KRT05719.1"/>
    <property type="molecule type" value="Genomic_DNA"/>
</dbReference>
<evidence type="ECO:0000313" key="2">
    <source>
        <dbReference type="EMBL" id="KRT05719.1"/>
    </source>
</evidence>
<feature type="domain" description="F-box" evidence="1">
    <location>
        <begin position="1"/>
        <end position="47"/>
    </location>
</feature>
<dbReference type="SUPFAM" id="SSF52047">
    <property type="entry name" value="RNI-like"/>
    <property type="match status" value="1"/>
</dbReference>
<evidence type="ECO:0000259" key="1">
    <source>
        <dbReference type="PROSITE" id="PS50181"/>
    </source>
</evidence>
<dbReference type="PROSITE" id="PS50181">
    <property type="entry name" value="FBOX"/>
    <property type="match status" value="1"/>
</dbReference>
<reference evidence="2" key="3">
    <citation type="journal article" date="2012" name="PLoS ONE">
        <title>Mind the gap: upgrading genomes with Pacific Biosciences RS long-read sequencing technology.</title>
        <authorList>
            <person name="English A.C."/>
            <person name="Richards S."/>
            <person name="Han Y."/>
            <person name="Wang M."/>
            <person name="Vee V."/>
            <person name="Qu J."/>
            <person name="Qin X."/>
            <person name="Muzny D.M."/>
            <person name="Reid J.G."/>
            <person name="Worley K.C."/>
            <person name="Gibbs R.A."/>
        </authorList>
    </citation>
    <scope>NUCLEOTIDE SEQUENCE</scope>
    <source>
        <strain evidence="2">MV2-25</strain>
    </source>
</reference>
<dbReference type="Gene3D" id="3.80.10.10">
    <property type="entry name" value="Ribonuclease Inhibitor"/>
    <property type="match status" value="1"/>
</dbReference>
<dbReference type="InterPro" id="IPR032675">
    <property type="entry name" value="LRR_dom_sf"/>
</dbReference>
<name>A0A0R3NXA9_DROPS</name>
<dbReference type="AlphaFoldDB" id="A0A0R3NXA9"/>
<reference evidence="2" key="1">
    <citation type="journal article" date="2005" name="Genome Res.">
        <title>Comparative genome sequencing of Drosophila pseudoobscura: chromosomal, gene, and cis-element evolution.</title>
        <authorList>
            <person name="Richards S."/>
            <person name="Liu Y."/>
            <person name="Bettencourt B.R."/>
            <person name="Hradecky P."/>
            <person name="Letovsky S."/>
            <person name="Nielsen R."/>
            <person name="Thornton K."/>
            <person name="Hubisz M.J."/>
            <person name="Chen R."/>
            <person name="Meisel R.P."/>
            <person name="Couronne O."/>
            <person name="Hua S."/>
            <person name="Smith M.A."/>
            <person name="Zhang P."/>
            <person name="Liu J."/>
            <person name="Bussemaker H.J."/>
            <person name="van Batenburg M.F."/>
            <person name="Howells S.L."/>
            <person name="Scherer S.E."/>
            <person name="Sodergren E."/>
            <person name="Matthews B.B."/>
            <person name="Crosby M.A."/>
            <person name="Schroeder A.J."/>
            <person name="Ortiz-Barrientos D."/>
            <person name="Rives C.M."/>
            <person name="Metzker M.L."/>
            <person name="Muzny D.M."/>
            <person name="Scott G."/>
            <person name="Steffen D."/>
            <person name="Wheeler D.A."/>
            <person name="Worley K.C."/>
            <person name="Havlak P."/>
            <person name="Durbin K.J."/>
            <person name="Egan A."/>
            <person name="Gill R."/>
            <person name="Hume J."/>
            <person name="Morgan M.B."/>
            <person name="Miner G."/>
            <person name="Hamilton C."/>
            <person name="Huang Y."/>
            <person name="Waldron L."/>
            <person name="Verduzco D."/>
            <person name="Clerc-Blankenburg K.P."/>
            <person name="Dubchak I."/>
            <person name="Noor M.A."/>
            <person name="Anderson W."/>
            <person name="White K.P."/>
            <person name="Clark A.G."/>
            <person name="Schaeffer S.W."/>
            <person name="Gelbart W."/>
            <person name="Weinstock G.M."/>
            <person name="Gibbs R.A."/>
        </authorList>
    </citation>
    <scope>NUCLEOTIDE SEQUENCE [LARGE SCALE GENOMIC DNA]</scope>
    <source>
        <strain evidence="2">MV2-25</strain>
    </source>
</reference>
<reference evidence="2" key="2">
    <citation type="journal article" date="2007" name="Nature">
        <title>Evolution of genes and genomes on the Drosophila phylogeny.</title>
        <authorList>
            <consortium name="Drosophila 12 Genomes Consortium"/>
            <person name="Clark A.G."/>
            <person name="Eisen M.B."/>
            <person name="Smith D.R."/>
            <person name="Bergman C.M."/>
            <person name="Oliver B."/>
            <person name="Markow T.A."/>
            <person name="Kaufman T.C."/>
            <person name="Kellis M."/>
            <person name="Gelbart W."/>
            <person name="Iyer V.N."/>
            <person name="Pollard D.A."/>
            <person name="Sackton T.B."/>
            <person name="Larracuente A.M."/>
            <person name="Singh N.D."/>
            <person name="Abad J.P."/>
            <person name="Abt D.N."/>
            <person name="Adryan B."/>
            <person name="Aguade M."/>
            <person name="Akashi H."/>
            <person name="Anderson W.W."/>
            <person name="Aquadro C.F."/>
            <person name="Ardell D.H."/>
            <person name="Arguello R."/>
            <person name="Artieri C.G."/>
            <person name="Barbash D.A."/>
            <person name="Barker D."/>
            <person name="Barsanti P."/>
            <person name="Batterham P."/>
            <person name="Batzoglou S."/>
            <person name="Begun D."/>
            <person name="Bhutkar A."/>
            <person name="Blanco E."/>
            <person name="Bosak S.A."/>
            <person name="Bradley R.K."/>
            <person name="Brand A.D."/>
            <person name="Brent M.R."/>
            <person name="Brooks A.N."/>
            <person name="Brown R.H."/>
            <person name="Butlin R.K."/>
            <person name="Caggese C."/>
            <person name="Calvi B.R."/>
            <person name="Bernardo de Carvalho A."/>
            <person name="Caspi A."/>
            <person name="Castrezana S."/>
            <person name="Celniker S.E."/>
            <person name="Chang J.L."/>
            <person name="Chapple C."/>
            <person name="Chatterji S."/>
            <person name="Chinwalla A."/>
            <person name="Civetta A."/>
            <person name="Clifton S.W."/>
            <person name="Comeron J.M."/>
            <person name="Costello J.C."/>
            <person name="Coyne J.A."/>
            <person name="Daub J."/>
            <person name="David R.G."/>
            <person name="Delcher A.L."/>
            <person name="Delehaunty K."/>
            <person name="Do C.B."/>
            <person name="Ebling H."/>
            <person name="Edwards K."/>
            <person name="Eickbush T."/>
            <person name="Evans J.D."/>
            <person name="Filipski A."/>
            <person name="Findeiss S."/>
            <person name="Freyhult E."/>
            <person name="Fulton L."/>
            <person name="Fulton R."/>
            <person name="Garcia A.C."/>
            <person name="Gardiner A."/>
            <person name="Garfield D.A."/>
            <person name="Garvin B.E."/>
            <person name="Gibson G."/>
            <person name="Gilbert D."/>
            <person name="Gnerre S."/>
            <person name="Godfrey J."/>
            <person name="Good R."/>
            <person name="Gotea V."/>
            <person name="Gravely B."/>
            <person name="Greenberg A.J."/>
            <person name="Griffiths-Jones S."/>
            <person name="Gross S."/>
            <person name="Guigo R."/>
            <person name="Gustafson E.A."/>
            <person name="Haerty W."/>
            <person name="Hahn M.W."/>
            <person name="Halligan D.L."/>
            <person name="Halpern A.L."/>
            <person name="Halter G.M."/>
            <person name="Han M.V."/>
            <person name="Heger A."/>
            <person name="Hillier L."/>
            <person name="Hinrichs A.S."/>
            <person name="Holmes I."/>
            <person name="Hoskins R.A."/>
            <person name="Hubisz M.J."/>
            <person name="Hultmark D."/>
            <person name="Huntley M.A."/>
            <person name="Jaffe D.B."/>
            <person name="Jagadeeshan S."/>
            <person name="Jeck W.R."/>
            <person name="Johnson J."/>
            <person name="Jones C.D."/>
            <person name="Jordan W.C."/>
            <person name="Karpen G.H."/>
            <person name="Kataoka E."/>
            <person name="Keightley P.D."/>
            <person name="Kheradpour P."/>
            <person name="Kirkness E.F."/>
            <person name="Koerich L.B."/>
            <person name="Kristiansen K."/>
            <person name="Kudrna D."/>
            <person name="Kulathinal R.J."/>
            <person name="Kumar S."/>
            <person name="Kwok R."/>
            <person name="Lander E."/>
            <person name="Langley C.H."/>
            <person name="Lapoint R."/>
            <person name="Lazzaro B.P."/>
            <person name="Lee S.J."/>
            <person name="Levesque L."/>
            <person name="Li R."/>
            <person name="Lin C.F."/>
            <person name="Lin M.F."/>
            <person name="Lindblad-Toh K."/>
            <person name="Llopart A."/>
            <person name="Long M."/>
            <person name="Low L."/>
            <person name="Lozovsky E."/>
            <person name="Lu J."/>
            <person name="Luo M."/>
            <person name="Machado C.A."/>
            <person name="Makalowski W."/>
            <person name="Marzo M."/>
            <person name="Matsuda M."/>
            <person name="Matzkin L."/>
            <person name="McAllister B."/>
            <person name="McBride C.S."/>
            <person name="McKernan B."/>
            <person name="McKernan K."/>
            <person name="Mendez-Lago M."/>
            <person name="Minx P."/>
            <person name="Mollenhauer M.U."/>
            <person name="Montooth K."/>
            <person name="Mount S.M."/>
            <person name="Mu X."/>
            <person name="Myers E."/>
            <person name="Negre B."/>
            <person name="Newfeld S."/>
            <person name="Nielsen R."/>
            <person name="Noor M.A."/>
            <person name="O'Grady P."/>
            <person name="Pachter L."/>
            <person name="Papaceit M."/>
            <person name="Parisi M.J."/>
            <person name="Parisi M."/>
            <person name="Parts L."/>
            <person name="Pedersen J.S."/>
            <person name="Pesole G."/>
            <person name="Phillippy A.M."/>
            <person name="Ponting C.P."/>
            <person name="Pop M."/>
            <person name="Porcelli D."/>
            <person name="Powell J.R."/>
            <person name="Prohaska S."/>
            <person name="Pruitt K."/>
            <person name="Puig M."/>
            <person name="Quesneville H."/>
            <person name="Ram K.R."/>
            <person name="Rand D."/>
            <person name="Rasmussen M.D."/>
            <person name="Reed L.K."/>
            <person name="Reenan R."/>
            <person name="Reily A."/>
            <person name="Remington K.A."/>
            <person name="Rieger T.T."/>
            <person name="Ritchie M.G."/>
            <person name="Robin C."/>
            <person name="Rogers Y.H."/>
            <person name="Rohde C."/>
            <person name="Rozas J."/>
            <person name="Rubenfield M.J."/>
            <person name="Ruiz A."/>
            <person name="Russo S."/>
            <person name="Salzberg S.L."/>
            <person name="Sanchez-Gracia A."/>
            <person name="Saranga D.J."/>
            <person name="Sato H."/>
            <person name="Schaeffer S.W."/>
            <person name="Schatz M.C."/>
            <person name="Schlenke T."/>
            <person name="Schwartz R."/>
            <person name="Segarra C."/>
            <person name="Singh R.S."/>
            <person name="Sirot L."/>
            <person name="Sirota M."/>
            <person name="Sisneros N.B."/>
            <person name="Smith C.D."/>
            <person name="Smith T.F."/>
            <person name="Spieth J."/>
            <person name="Stage D.E."/>
            <person name="Stark A."/>
            <person name="Stephan W."/>
            <person name="Strausberg R.L."/>
            <person name="Strempel S."/>
            <person name="Sturgill D."/>
            <person name="Sutton G."/>
            <person name="Sutton G.G."/>
            <person name="Tao W."/>
            <person name="Teichmann S."/>
            <person name="Tobari Y.N."/>
            <person name="Tomimura Y."/>
            <person name="Tsolas J.M."/>
            <person name="Valente V.L."/>
            <person name="Venter E."/>
            <person name="Venter J.C."/>
            <person name="Vicario S."/>
            <person name="Vieira F.G."/>
            <person name="Vilella A.J."/>
            <person name="Villasante A."/>
            <person name="Walenz B."/>
            <person name="Wang J."/>
            <person name="Wasserman M."/>
            <person name="Watts T."/>
            <person name="Wilson D."/>
            <person name="Wilson R.K."/>
            <person name="Wing R.A."/>
            <person name="Wolfner M.F."/>
            <person name="Wong A."/>
            <person name="Wong G.K."/>
            <person name="Wu C.I."/>
            <person name="Wu G."/>
            <person name="Yamamoto D."/>
            <person name="Yang H.P."/>
            <person name="Yang S.P."/>
            <person name="Yorke J.A."/>
            <person name="Yoshida K."/>
            <person name="Zdobnov E."/>
            <person name="Zhang P."/>
            <person name="Zhang Y."/>
            <person name="Zimin A.V."/>
            <person name="Baldwin J."/>
            <person name="Abdouelleil A."/>
            <person name="Abdulkadir J."/>
            <person name="Abebe A."/>
            <person name="Abera B."/>
            <person name="Abreu J."/>
            <person name="Acer S.C."/>
            <person name="Aftuck L."/>
            <person name="Alexander A."/>
            <person name="An P."/>
            <person name="Anderson E."/>
            <person name="Anderson S."/>
            <person name="Arachi H."/>
            <person name="Azer M."/>
            <person name="Bachantsang P."/>
            <person name="Barry A."/>
            <person name="Bayul T."/>
            <person name="Berlin A."/>
            <person name="Bessette D."/>
            <person name="Bloom T."/>
            <person name="Blye J."/>
            <person name="Boguslavskiy L."/>
            <person name="Bonnet C."/>
            <person name="Boukhgalter B."/>
            <person name="Bourzgui I."/>
            <person name="Brown A."/>
            <person name="Cahill P."/>
            <person name="Channer S."/>
            <person name="Cheshatsang Y."/>
            <person name="Chuda L."/>
            <person name="Citroen M."/>
            <person name="Collymore A."/>
            <person name="Cooke P."/>
            <person name="Costello M."/>
            <person name="D'Aco K."/>
            <person name="Daza R."/>
            <person name="De Haan G."/>
            <person name="DeGray S."/>
            <person name="DeMaso C."/>
            <person name="Dhargay N."/>
            <person name="Dooley K."/>
            <person name="Dooley E."/>
            <person name="Doricent M."/>
            <person name="Dorje P."/>
            <person name="Dorjee K."/>
            <person name="Dupes A."/>
            <person name="Elong R."/>
            <person name="Falk J."/>
            <person name="Farina A."/>
            <person name="Faro S."/>
            <person name="Ferguson D."/>
            <person name="Fisher S."/>
            <person name="Foley C.D."/>
            <person name="Franke A."/>
            <person name="Friedrich D."/>
            <person name="Gadbois L."/>
            <person name="Gearin G."/>
            <person name="Gearin C.R."/>
            <person name="Giannoukos G."/>
            <person name="Goode T."/>
            <person name="Graham J."/>
            <person name="Grandbois E."/>
            <person name="Grewal S."/>
            <person name="Gyaltsen K."/>
            <person name="Hafez N."/>
            <person name="Hagos B."/>
            <person name="Hall J."/>
            <person name="Henson C."/>
            <person name="Hollinger A."/>
            <person name="Honan T."/>
            <person name="Huard M.D."/>
            <person name="Hughes L."/>
            <person name="Hurhula B."/>
            <person name="Husby M.E."/>
            <person name="Kamat A."/>
            <person name="Kanga B."/>
            <person name="Kashin S."/>
            <person name="Khazanovich D."/>
            <person name="Kisner P."/>
            <person name="Lance K."/>
            <person name="Lara M."/>
            <person name="Lee W."/>
            <person name="Lennon N."/>
            <person name="Letendre F."/>
            <person name="LeVine R."/>
            <person name="Lipovsky A."/>
            <person name="Liu X."/>
            <person name="Liu J."/>
            <person name="Liu S."/>
            <person name="Lokyitsang T."/>
            <person name="Lokyitsang Y."/>
            <person name="Lubonja R."/>
            <person name="Lui A."/>
            <person name="MacDonald P."/>
            <person name="Magnisalis V."/>
            <person name="Maru K."/>
            <person name="Matthews C."/>
            <person name="McCusker W."/>
            <person name="McDonough S."/>
            <person name="Mehta T."/>
            <person name="Meldrim J."/>
            <person name="Meneus L."/>
            <person name="Mihai O."/>
            <person name="Mihalev A."/>
            <person name="Mihova T."/>
            <person name="Mittelman R."/>
            <person name="Mlenga V."/>
            <person name="Montmayeur A."/>
            <person name="Mulrain L."/>
            <person name="Navidi A."/>
            <person name="Naylor J."/>
            <person name="Negash T."/>
            <person name="Nguyen T."/>
            <person name="Nguyen N."/>
            <person name="Nicol R."/>
            <person name="Norbu C."/>
            <person name="Norbu N."/>
            <person name="Novod N."/>
            <person name="O'Neill B."/>
            <person name="Osman S."/>
            <person name="Markiewicz E."/>
            <person name="Oyono O.L."/>
            <person name="Patti C."/>
            <person name="Phunkhang P."/>
            <person name="Pierre F."/>
            <person name="Priest M."/>
            <person name="Raghuraman S."/>
            <person name="Rege F."/>
            <person name="Reyes R."/>
            <person name="Rise C."/>
            <person name="Rogov P."/>
            <person name="Ross K."/>
            <person name="Ryan E."/>
            <person name="Settipalli S."/>
            <person name="Shea T."/>
            <person name="Sherpa N."/>
            <person name="Shi L."/>
            <person name="Shih D."/>
            <person name="Sparrow T."/>
            <person name="Spaulding J."/>
            <person name="Stalker J."/>
            <person name="Stange-Thomann N."/>
            <person name="Stavropoulos S."/>
            <person name="Stone C."/>
            <person name="Strader C."/>
            <person name="Tesfaye S."/>
            <person name="Thomson T."/>
            <person name="Thoulutsang Y."/>
            <person name="Thoulutsang D."/>
            <person name="Topham K."/>
            <person name="Topping I."/>
            <person name="Tsamla T."/>
            <person name="Vassiliev H."/>
            <person name="Vo A."/>
            <person name="Wangchuk T."/>
            <person name="Wangdi T."/>
            <person name="Weiand M."/>
            <person name="Wilkinson J."/>
            <person name="Wilson A."/>
            <person name="Yadav S."/>
            <person name="Young G."/>
            <person name="Yu Q."/>
            <person name="Zembek L."/>
            <person name="Zhong D."/>
            <person name="Zimmer A."/>
            <person name="Zwirko Z."/>
            <person name="Jaffe D.B."/>
            <person name="Alvarez P."/>
            <person name="Brockman W."/>
            <person name="Butler J."/>
            <person name="Chin C."/>
            <person name="Gnerre S."/>
            <person name="Grabherr M."/>
            <person name="Kleber M."/>
            <person name="Mauceli E."/>
            <person name="MacCallum I."/>
        </authorList>
    </citation>
    <scope>NUCLEOTIDE SEQUENCE [LARGE SCALE GENOMIC DNA]</scope>
    <source>
        <strain evidence="2">MV2-25</strain>
    </source>
</reference>
<dbReference type="InterPro" id="IPR001810">
    <property type="entry name" value="F-box_dom"/>
</dbReference>
<accession>A0A0R3NXA9</accession>
<reference evidence="2" key="4">
    <citation type="submission" date="2015-11" db="EMBL/GenBank/DDBJ databases">
        <authorList>
            <consortium name="FlyBase"/>
        </authorList>
    </citation>
    <scope>NUCLEOTIDE SEQUENCE</scope>
    <source>
        <strain evidence="2">MV2-25</strain>
    </source>
</reference>
<gene>
    <name evidence="2" type="primary">Dpse\GA31812</name>
    <name evidence="2" type="ORF">Dpse_GA31812</name>
</gene>
<sequence>MLPNLPLEFTERLFKYLSEKDKLRWAQVNKQLGCVFAYHAKGIYKSLIVGEEINSNEGYTDNELRVILTFCGSTVENISMQRVKVMDQLGELIEKNCINLRHAVLKITDENVDALKRVVNMRGIEKLSLDVLHYRGSDLLQHVNPYCKDLKLENISMGQEQHIKKLIHLEKLDVQSKEARNMFEICSHLPRLREFTTNRFEYPSDVKQDYLYPELESLTLINFEMPLDLPVCPKLKKFTLLLTVCNAENIADIISKYGDTLEHLDIACE</sequence>
<organism evidence="2">
    <name type="scientific">Drosophila pseudoobscura pseudoobscura</name>
    <name type="common">Fruit fly</name>
    <dbReference type="NCBI Taxonomy" id="46245"/>
    <lineage>
        <taxon>Eukaryota</taxon>
        <taxon>Metazoa</taxon>
        <taxon>Ecdysozoa</taxon>
        <taxon>Arthropoda</taxon>
        <taxon>Hexapoda</taxon>
        <taxon>Insecta</taxon>
        <taxon>Pterygota</taxon>
        <taxon>Neoptera</taxon>
        <taxon>Endopterygota</taxon>
        <taxon>Diptera</taxon>
        <taxon>Brachycera</taxon>
        <taxon>Muscomorpha</taxon>
        <taxon>Ephydroidea</taxon>
        <taxon>Drosophilidae</taxon>
        <taxon>Drosophila</taxon>
        <taxon>Sophophora</taxon>
    </lineage>
</organism>